<organism evidence="2 3">
    <name type="scientific">Clostridium tetani</name>
    <dbReference type="NCBI Taxonomy" id="1513"/>
    <lineage>
        <taxon>Bacteria</taxon>
        <taxon>Bacillati</taxon>
        <taxon>Bacillota</taxon>
        <taxon>Clostridia</taxon>
        <taxon>Eubacteriales</taxon>
        <taxon>Clostridiaceae</taxon>
        <taxon>Clostridium</taxon>
    </lineage>
</organism>
<accession>A0A4Q0VDH5</accession>
<evidence type="ECO:0000313" key="2">
    <source>
        <dbReference type="EMBL" id="RXI48608.1"/>
    </source>
</evidence>
<dbReference type="Proteomes" id="UP000290921">
    <property type="component" value="Unassembled WGS sequence"/>
</dbReference>
<sequence>MKIIKKNKNTQLAIILILLLFLLGGKLPKKNLFQSILNISKGTIVENGVKIVRENSLDSEKSLQQILNDLNIEKEQIKDCRETEKIAIIEFEKENLRGYIQQENIRDKKLSRTTMVLIEENLEDVLETLKESGKQILKGNVKMYSYMKVKINTEDLDKLNKKIIENINDSSESIDTIKITNGYSNFLEKSSFQYVLANYSSGSYLIMGEPQIFELY</sequence>
<dbReference type="RefSeq" id="WP_129030408.1">
    <property type="nucleotide sequence ID" value="NZ_AP026806.1"/>
</dbReference>
<proteinExistence type="predicted"/>
<name>A0A4Q0VDH5_CLOTA</name>
<dbReference type="AlphaFoldDB" id="A0A4Q0VDH5"/>
<reference evidence="2 3" key="1">
    <citation type="submission" date="2018-06" db="EMBL/GenBank/DDBJ databases">
        <title>Genome conservation of Clostridium tetani.</title>
        <authorList>
            <person name="Bruggemann H."/>
            <person name="Popoff M.R."/>
        </authorList>
    </citation>
    <scope>NUCLEOTIDE SEQUENCE [LARGE SCALE GENOMIC DNA]</scope>
    <source>
        <strain evidence="2 3">2017.061</strain>
    </source>
</reference>
<gene>
    <name evidence="2" type="ORF">DP130_07720</name>
    <name evidence="1" type="ORF">K234311028_01490</name>
</gene>
<dbReference type="Proteomes" id="UP001321763">
    <property type="component" value="Chromosome"/>
</dbReference>
<evidence type="ECO:0000313" key="3">
    <source>
        <dbReference type="Proteomes" id="UP000290921"/>
    </source>
</evidence>
<reference evidence="1 4" key="2">
    <citation type="submission" date="2022-09" db="EMBL/GenBank/DDBJ databases">
        <title>complete genome sequences of Clostridium tetani str. KHSU-234311-028 isolated from soil.</title>
        <authorList>
            <person name="Sekizuka T."/>
            <person name="Shitada C."/>
            <person name="Takahashi M."/>
            <person name="Kuroda M."/>
        </authorList>
    </citation>
    <scope>NUCLEOTIDE SEQUENCE [LARGE SCALE GENOMIC DNA]</scope>
    <source>
        <strain evidence="1 4">KHSU-234311-028</strain>
    </source>
</reference>
<protein>
    <submittedName>
        <fullName evidence="2">Uncharacterized protein</fullName>
    </submittedName>
</protein>
<dbReference type="EMBL" id="QMAP01000006">
    <property type="protein sequence ID" value="RXI48608.1"/>
    <property type="molecule type" value="Genomic_DNA"/>
</dbReference>
<evidence type="ECO:0000313" key="1">
    <source>
        <dbReference type="EMBL" id="BDR79903.1"/>
    </source>
</evidence>
<dbReference type="EMBL" id="AP026818">
    <property type="protein sequence ID" value="BDR79903.1"/>
    <property type="molecule type" value="Genomic_DNA"/>
</dbReference>
<evidence type="ECO:0000313" key="4">
    <source>
        <dbReference type="Proteomes" id="UP001321763"/>
    </source>
</evidence>